<keyword evidence="2" id="KW-0238">DNA-binding</keyword>
<dbReference type="InterPro" id="IPR011991">
    <property type="entry name" value="ArsR-like_HTH"/>
</dbReference>
<dbReference type="Proteomes" id="UP000184440">
    <property type="component" value="Unassembled WGS sequence"/>
</dbReference>
<dbReference type="SUPFAM" id="SSF54909">
    <property type="entry name" value="Dimeric alpha+beta barrel"/>
    <property type="match status" value="1"/>
</dbReference>
<evidence type="ECO:0000313" key="6">
    <source>
        <dbReference type="Proteomes" id="UP000184440"/>
    </source>
</evidence>
<keyword evidence="6" id="KW-1185">Reference proteome</keyword>
<dbReference type="STRING" id="134849.SAMN05443668_107147"/>
<gene>
    <name evidence="5" type="ORF">SAMN05443668_107147</name>
</gene>
<keyword evidence="3" id="KW-0804">Transcription</keyword>
<dbReference type="InterPro" id="IPR019887">
    <property type="entry name" value="Tscrpt_reg_AsnC/Lrp_C"/>
</dbReference>
<dbReference type="PANTHER" id="PTHR30154:SF34">
    <property type="entry name" value="TRANSCRIPTIONAL REGULATOR AZLB"/>
    <property type="match status" value="1"/>
</dbReference>
<dbReference type="CDD" id="cd00090">
    <property type="entry name" value="HTH_ARSR"/>
    <property type="match status" value="1"/>
</dbReference>
<protein>
    <submittedName>
        <fullName evidence="5">Transcriptional regulator, AsnC family</fullName>
    </submittedName>
</protein>
<dbReference type="PROSITE" id="PS50956">
    <property type="entry name" value="HTH_ASNC_2"/>
    <property type="match status" value="1"/>
</dbReference>
<dbReference type="Pfam" id="PF13412">
    <property type="entry name" value="HTH_24"/>
    <property type="match status" value="1"/>
</dbReference>
<dbReference type="InterPro" id="IPR036388">
    <property type="entry name" value="WH-like_DNA-bd_sf"/>
</dbReference>
<sequence>MVAYFCWSRPFTARFAGVDAIDRSIVAVLETEGRLSVTELARRVRLTVAPCHRRLRELERAGVIRGYRAVVDPVALGCGFEVLTSITMDREDAATITAFEQGLADLPEVRHAERLFGDPDYLVRVATADLPAYQRLRDERLATLPGVRRLTSTIVMRRVVDQRPYPNT</sequence>
<name>A0A1M7TVL0_9ACTN</name>
<dbReference type="InterPro" id="IPR011008">
    <property type="entry name" value="Dimeric_a/b-barrel"/>
</dbReference>
<dbReference type="GO" id="GO:0005829">
    <property type="term" value="C:cytosol"/>
    <property type="evidence" value="ECO:0007669"/>
    <property type="project" value="TreeGrafter"/>
</dbReference>
<dbReference type="PANTHER" id="PTHR30154">
    <property type="entry name" value="LEUCINE-RESPONSIVE REGULATORY PROTEIN"/>
    <property type="match status" value="1"/>
</dbReference>
<reference evidence="5 6" key="1">
    <citation type="submission" date="2016-11" db="EMBL/GenBank/DDBJ databases">
        <authorList>
            <person name="Jaros S."/>
            <person name="Januszkiewicz K."/>
            <person name="Wedrychowicz H."/>
        </authorList>
    </citation>
    <scope>NUCLEOTIDE SEQUENCE [LARGE SCALE GENOMIC DNA]</scope>
    <source>
        <strain evidence="5 6">DSM 46144</strain>
    </source>
</reference>
<dbReference type="GO" id="GO:0043565">
    <property type="term" value="F:sequence-specific DNA binding"/>
    <property type="evidence" value="ECO:0007669"/>
    <property type="project" value="InterPro"/>
</dbReference>
<dbReference type="InterPro" id="IPR019888">
    <property type="entry name" value="Tscrpt_reg_AsnC-like"/>
</dbReference>
<dbReference type="Gene3D" id="3.30.70.920">
    <property type="match status" value="1"/>
</dbReference>
<evidence type="ECO:0000313" key="5">
    <source>
        <dbReference type="EMBL" id="SHN74779.1"/>
    </source>
</evidence>
<dbReference type="SUPFAM" id="SSF46785">
    <property type="entry name" value="Winged helix' DNA-binding domain"/>
    <property type="match status" value="1"/>
</dbReference>
<evidence type="ECO:0000256" key="3">
    <source>
        <dbReference type="ARBA" id="ARBA00023163"/>
    </source>
</evidence>
<dbReference type="InterPro" id="IPR000485">
    <property type="entry name" value="AsnC-type_HTH_dom"/>
</dbReference>
<dbReference type="PRINTS" id="PR00033">
    <property type="entry name" value="HTHASNC"/>
</dbReference>
<dbReference type="Gene3D" id="1.10.10.10">
    <property type="entry name" value="Winged helix-like DNA-binding domain superfamily/Winged helix DNA-binding domain"/>
    <property type="match status" value="1"/>
</dbReference>
<evidence type="ECO:0000259" key="4">
    <source>
        <dbReference type="PROSITE" id="PS50956"/>
    </source>
</evidence>
<dbReference type="InterPro" id="IPR036390">
    <property type="entry name" value="WH_DNA-bd_sf"/>
</dbReference>
<dbReference type="GO" id="GO:0043200">
    <property type="term" value="P:response to amino acid"/>
    <property type="evidence" value="ECO:0007669"/>
    <property type="project" value="TreeGrafter"/>
</dbReference>
<organism evidence="5 6">
    <name type="scientific">Cryptosporangium aurantiacum</name>
    <dbReference type="NCBI Taxonomy" id="134849"/>
    <lineage>
        <taxon>Bacteria</taxon>
        <taxon>Bacillati</taxon>
        <taxon>Actinomycetota</taxon>
        <taxon>Actinomycetes</taxon>
        <taxon>Cryptosporangiales</taxon>
        <taxon>Cryptosporangiaceae</taxon>
        <taxon>Cryptosporangium</taxon>
    </lineage>
</organism>
<proteinExistence type="predicted"/>
<dbReference type="SMART" id="SM00344">
    <property type="entry name" value="HTH_ASNC"/>
    <property type="match status" value="1"/>
</dbReference>
<dbReference type="EMBL" id="FRCS01000007">
    <property type="protein sequence ID" value="SHN74779.1"/>
    <property type="molecule type" value="Genomic_DNA"/>
</dbReference>
<dbReference type="Pfam" id="PF01037">
    <property type="entry name" value="AsnC_trans_reg"/>
    <property type="match status" value="1"/>
</dbReference>
<evidence type="ECO:0000256" key="2">
    <source>
        <dbReference type="ARBA" id="ARBA00023125"/>
    </source>
</evidence>
<accession>A0A1M7TVL0</accession>
<evidence type="ECO:0000256" key="1">
    <source>
        <dbReference type="ARBA" id="ARBA00023015"/>
    </source>
</evidence>
<dbReference type="AlphaFoldDB" id="A0A1M7TVL0"/>
<feature type="domain" description="HTH asnC-type" evidence="4">
    <location>
        <begin position="18"/>
        <end position="81"/>
    </location>
</feature>
<keyword evidence="1" id="KW-0805">Transcription regulation</keyword>